<comment type="caution">
    <text evidence="1">The sequence shown here is derived from an EMBL/GenBank/DDBJ whole genome shotgun (WGS) entry which is preliminary data.</text>
</comment>
<feature type="non-terminal residue" evidence="1">
    <location>
        <position position="91"/>
    </location>
</feature>
<dbReference type="AlphaFoldDB" id="A0AAD5WGC6"/>
<protein>
    <submittedName>
        <fullName evidence="1">Uncharacterized protein</fullName>
    </submittedName>
</protein>
<keyword evidence="2" id="KW-1185">Reference proteome</keyword>
<evidence type="ECO:0000313" key="1">
    <source>
        <dbReference type="EMBL" id="KAJ1369020.1"/>
    </source>
</evidence>
<sequence length="91" mass="10880">DGKTVYDSFMRNVFIRVLTRNVIILNIVEYVSWHLYHIYTQLHIMGKIYENGVEYLPKRDQTRNCESDYVDDLRRSHELNRGQNALFANVT</sequence>
<proteinExistence type="predicted"/>
<reference evidence="1" key="1">
    <citation type="submission" date="2021-06" db="EMBL/GenBank/DDBJ databases">
        <title>Parelaphostrongylus tenuis whole genome reference sequence.</title>
        <authorList>
            <person name="Garwood T.J."/>
            <person name="Larsen P.A."/>
            <person name="Fountain-Jones N.M."/>
            <person name="Garbe J.R."/>
            <person name="Macchietto M.G."/>
            <person name="Kania S.A."/>
            <person name="Gerhold R.W."/>
            <person name="Richards J.E."/>
            <person name="Wolf T.M."/>
        </authorList>
    </citation>
    <scope>NUCLEOTIDE SEQUENCE</scope>
    <source>
        <strain evidence="1">MNPRO001-30</strain>
        <tissue evidence="1">Meninges</tissue>
    </source>
</reference>
<gene>
    <name evidence="1" type="ORF">KIN20_030394</name>
</gene>
<evidence type="ECO:0000313" key="2">
    <source>
        <dbReference type="Proteomes" id="UP001196413"/>
    </source>
</evidence>
<dbReference type="Proteomes" id="UP001196413">
    <property type="component" value="Unassembled WGS sequence"/>
</dbReference>
<dbReference type="EMBL" id="JAHQIW010006388">
    <property type="protein sequence ID" value="KAJ1369020.1"/>
    <property type="molecule type" value="Genomic_DNA"/>
</dbReference>
<name>A0AAD5WGC6_PARTN</name>
<organism evidence="1 2">
    <name type="scientific">Parelaphostrongylus tenuis</name>
    <name type="common">Meningeal worm</name>
    <dbReference type="NCBI Taxonomy" id="148309"/>
    <lineage>
        <taxon>Eukaryota</taxon>
        <taxon>Metazoa</taxon>
        <taxon>Ecdysozoa</taxon>
        <taxon>Nematoda</taxon>
        <taxon>Chromadorea</taxon>
        <taxon>Rhabditida</taxon>
        <taxon>Rhabditina</taxon>
        <taxon>Rhabditomorpha</taxon>
        <taxon>Strongyloidea</taxon>
        <taxon>Metastrongylidae</taxon>
        <taxon>Parelaphostrongylus</taxon>
    </lineage>
</organism>
<accession>A0AAD5WGC6</accession>